<keyword evidence="3" id="KW-1185">Reference proteome</keyword>
<feature type="region of interest" description="Disordered" evidence="1">
    <location>
        <begin position="1"/>
        <end position="104"/>
    </location>
</feature>
<evidence type="ECO:0000313" key="3">
    <source>
        <dbReference type="Proteomes" id="UP000269945"/>
    </source>
</evidence>
<dbReference type="Proteomes" id="UP000269945">
    <property type="component" value="Unassembled WGS sequence"/>
</dbReference>
<name>A0A9X9LZ54_GULGU</name>
<comment type="caution">
    <text evidence="2">The sequence shown here is derived from an EMBL/GenBank/DDBJ whole genome shotgun (WGS) entry which is preliminary data.</text>
</comment>
<proteinExistence type="predicted"/>
<accession>A0A9X9LZ54</accession>
<evidence type="ECO:0000256" key="1">
    <source>
        <dbReference type="SAM" id="MobiDB-lite"/>
    </source>
</evidence>
<sequence>MPGVPAARESPHPPERQAGQWRLGRCVATAGLGEPLSWPSGSGPAERGQKPTALLSFHSLPSQAGAPRPLTLTTDAGALRSPSGGEGTFPPRISPPVDVPYACQ</sequence>
<protein>
    <submittedName>
        <fullName evidence="2">Uncharacterized protein</fullName>
    </submittedName>
</protein>
<organism evidence="2 3">
    <name type="scientific">Gulo gulo</name>
    <name type="common">Wolverine</name>
    <name type="synonym">Gluton</name>
    <dbReference type="NCBI Taxonomy" id="48420"/>
    <lineage>
        <taxon>Eukaryota</taxon>
        <taxon>Metazoa</taxon>
        <taxon>Chordata</taxon>
        <taxon>Craniata</taxon>
        <taxon>Vertebrata</taxon>
        <taxon>Euteleostomi</taxon>
        <taxon>Mammalia</taxon>
        <taxon>Eutheria</taxon>
        <taxon>Laurasiatheria</taxon>
        <taxon>Carnivora</taxon>
        <taxon>Caniformia</taxon>
        <taxon>Musteloidea</taxon>
        <taxon>Mustelidae</taxon>
        <taxon>Guloninae</taxon>
        <taxon>Gulo</taxon>
    </lineage>
</organism>
<dbReference type="AlphaFoldDB" id="A0A9X9LZ54"/>
<dbReference type="EMBL" id="CYRY02031261">
    <property type="protein sequence ID" value="VCX05417.1"/>
    <property type="molecule type" value="Genomic_DNA"/>
</dbReference>
<evidence type="ECO:0000313" key="2">
    <source>
        <dbReference type="EMBL" id="VCX05417.1"/>
    </source>
</evidence>
<gene>
    <name evidence="2" type="ORF">BN2614_LOCUS5</name>
</gene>
<reference evidence="2 3" key="1">
    <citation type="submission" date="2018-10" db="EMBL/GenBank/DDBJ databases">
        <authorList>
            <person name="Ekblom R."/>
            <person name="Jareborg N."/>
        </authorList>
    </citation>
    <scope>NUCLEOTIDE SEQUENCE [LARGE SCALE GENOMIC DNA]</scope>
    <source>
        <tissue evidence="2">Muscle</tissue>
    </source>
</reference>